<dbReference type="Pfam" id="PF00264">
    <property type="entry name" value="Tyrosinase"/>
    <property type="match status" value="1"/>
</dbReference>
<evidence type="ECO:0000256" key="6">
    <source>
        <dbReference type="ARBA" id="ARBA00023008"/>
    </source>
</evidence>
<gene>
    <name evidence="13" type="ORF">SISSUDRAFT_1067244</name>
</gene>
<evidence type="ECO:0000256" key="11">
    <source>
        <dbReference type="SAM" id="MobiDB-lite"/>
    </source>
</evidence>
<dbReference type="AlphaFoldDB" id="A0A165XBZ9"/>
<reference evidence="13 14" key="1">
    <citation type="journal article" date="2016" name="Mol. Biol. Evol.">
        <title>Comparative Genomics of Early-Diverging Mushroom-Forming Fungi Provides Insights into the Origins of Lignocellulose Decay Capabilities.</title>
        <authorList>
            <person name="Nagy L.G."/>
            <person name="Riley R."/>
            <person name="Tritt A."/>
            <person name="Adam C."/>
            <person name="Daum C."/>
            <person name="Floudas D."/>
            <person name="Sun H."/>
            <person name="Yadav J.S."/>
            <person name="Pangilinan J."/>
            <person name="Larsson K.H."/>
            <person name="Matsuura K."/>
            <person name="Barry K."/>
            <person name="Labutti K."/>
            <person name="Kuo R."/>
            <person name="Ohm R.A."/>
            <person name="Bhattacharya S.S."/>
            <person name="Shirouzu T."/>
            <person name="Yoshinaga Y."/>
            <person name="Martin F.M."/>
            <person name="Grigoriev I.V."/>
            <person name="Hibbett D.S."/>
        </authorList>
    </citation>
    <scope>NUCLEOTIDE SEQUENCE [LARGE SCALE GENOMIC DNA]</scope>
    <source>
        <strain evidence="13 14">HHB10207 ss-3</strain>
    </source>
</reference>
<dbReference type="Gene3D" id="2.60.310.20">
    <property type="match status" value="1"/>
</dbReference>
<dbReference type="STRING" id="1314776.A0A165XBZ9"/>
<dbReference type="Pfam" id="PF18132">
    <property type="entry name" value="Tyrosinase_C"/>
    <property type="match status" value="1"/>
</dbReference>
<dbReference type="Proteomes" id="UP000076798">
    <property type="component" value="Unassembled WGS sequence"/>
</dbReference>
<keyword evidence="7" id="KW-0503">Monooxygenase</keyword>
<keyword evidence="4" id="KW-0479">Metal-binding</keyword>
<comment type="similarity">
    <text evidence="2">Belongs to the tyrosinase family.</text>
</comment>
<dbReference type="SUPFAM" id="SSF48056">
    <property type="entry name" value="Di-copper centre-containing domain"/>
    <property type="match status" value="1"/>
</dbReference>
<dbReference type="GO" id="GO:0004503">
    <property type="term" value="F:tyrosinase activity"/>
    <property type="evidence" value="ECO:0007669"/>
    <property type="project" value="UniProtKB-EC"/>
</dbReference>
<proteinExistence type="inferred from homology"/>
<dbReference type="GO" id="GO:0046872">
    <property type="term" value="F:metal ion binding"/>
    <property type="evidence" value="ECO:0007669"/>
    <property type="project" value="UniProtKB-KW"/>
</dbReference>
<dbReference type="EC" id="1.14.18.1" evidence="3"/>
<dbReference type="PRINTS" id="PR00092">
    <property type="entry name" value="TYROSINASE"/>
</dbReference>
<dbReference type="OrthoDB" id="6132182at2759"/>
<dbReference type="PANTHER" id="PTHR11474:SF76">
    <property type="entry name" value="SHKT DOMAIN-CONTAINING PROTEIN"/>
    <property type="match status" value="1"/>
</dbReference>
<evidence type="ECO:0000256" key="5">
    <source>
        <dbReference type="ARBA" id="ARBA00023002"/>
    </source>
</evidence>
<dbReference type="InterPro" id="IPR041640">
    <property type="entry name" value="Tyrosinase_C"/>
</dbReference>
<keyword evidence="6" id="KW-0186">Copper</keyword>
<comment type="catalytic activity">
    <reaction evidence="9">
        <text>2 L-dopa + O2 = 2 L-dopaquinone + 2 H2O</text>
        <dbReference type="Rhea" id="RHEA:34287"/>
        <dbReference type="ChEBI" id="CHEBI:15377"/>
        <dbReference type="ChEBI" id="CHEBI:15379"/>
        <dbReference type="ChEBI" id="CHEBI:57504"/>
        <dbReference type="ChEBI" id="CHEBI:57924"/>
        <dbReference type="EC" id="1.14.18.1"/>
    </reaction>
</comment>
<evidence type="ECO:0000256" key="4">
    <source>
        <dbReference type="ARBA" id="ARBA00022723"/>
    </source>
</evidence>
<feature type="region of interest" description="Disordered" evidence="11">
    <location>
        <begin position="621"/>
        <end position="640"/>
    </location>
</feature>
<name>A0A165XBZ9_9AGAM</name>
<dbReference type="PROSITE" id="PS00498">
    <property type="entry name" value="TYROSINASE_2"/>
    <property type="match status" value="1"/>
</dbReference>
<keyword evidence="8" id="KW-0470">Melanin biosynthesis</keyword>
<dbReference type="InterPro" id="IPR002227">
    <property type="entry name" value="Tyrosinase_Cu-bd"/>
</dbReference>
<dbReference type="InterPro" id="IPR008922">
    <property type="entry name" value="Di-copper_centre_dom_sf"/>
</dbReference>
<evidence type="ECO:0000256" key="10">
    <source>
        <dbReference type="ARBA" id="ARBA00048881"/>
    </source>
</evidence>
<evidence type="ECO:0000256" key="1">
    <source>
        <dbReference type="ARBA" id="ARBA00001973"/>
    </source>
</evidence>
<evidence type="ECO:0000256" key="8">
    <source>
        <dbReference type="ARBA" id="ARBA00023101"/>
    </source>
</evidence>
<evidence type="ECO:0000313" key="14">
    <source>
        <dbReference type="Proteomes" id="UP000076798"/>
    </source>
</evidence>
<dbReference type="Gene3D" id="1.10.1280.10">
    <property type="entry name" value="Di-copper center containing domain from catechol oxidase"/>
    <property type="match status" value="1"/>
</dbReference>
<dbReference type="InterPro" id="IPR050316">
    <property type="entry name" value="Tyrosinase/Hemocyanin"/>
</dbReference>
<evidence type="ECO:0000259" key="12">
    <source>
        <dbReference type="PROSITE" id="PS00498"/>
    </source>
</evidence>
<evidence type="ECO:0000256" key="3">
    <source>
        <dbReference type="ARBA" id="ARBA00011906"/>
    </source>
</evidence>
<keyword evidence="5" id="KW-0560">Oxidoreductase</keyword>
<organism evidence="13 14">
    <name type="scientific">Sistotremastrum suecicum HHB10207 ss-3</name>
    <dbReference type="NCBI Taxonomy" id="1314776"/>
    <lineage>
        <taxon>Eukaryota</taxon>
        <taxon>Fungi</taxon>
        <taxon>Dikarya</taxon>
        <taxon>Basidiomycota</taxon>
        <taxon>Agaricomycotina</taxon>
        <taxon>Agaricomycetes</taxon>
        <taxon>Sistotremastrales</taxon>
        <taxon>Sistotremastraceae</taxon>
        <taxon>Sistotremastrum</taxon>
    </lineage>
</organism>
<feature type="domain" description="Tyrosinase copper-binding" evidence="12">
    <location>
        <begin position="328"/>
        <end position="339"/>
    </location>
</feature>
<comment type="catalytic activity">
    <reaction evidence="10">
        <text>L-tyrosine + O2 = L-dopaquinone + H2O</text>
        <dbReference type="Rhea" id="RHEA:18117"/>
        <dbReference type="ChEBI" id="CHEBI:15377"/>
        <dbReference type="ChEBI" id="CHEBI:15379"/>
        <dbReference type="ChEBI" id="CHEBI:57924"/>
        <dbReference type="ChEBI" id="CHEBI:58315"/>
        <dbReference type="EC" id="1.14.18.1"/>
    </reaction>
</comment>
<sequence length="640" mass="71572">MGDNGNNTYPITGIQQGLGPAAGQVPLRQEIDAWSQNPANATQVNLFILAMARFQNLKVEDKLSFWQVAGIHGQPLVPWDENTESQSPGSGYCTHGSILFPLWHRPYIVLFEQRLYEIMRDDIIPSFPQNQQADLLAAAQSWRFPYWDWAEKKSRPGFKAPNYDVPLLVKSANVDVLTSTGKQTIANPLYSFKTNTPMGKHGIYGLQPIDNAPYDICLATSKCPPAPGPRTQADWVKGVQEYDEVVASLRGHQWYEGEQYTDTLGEAVYRLFSEDYFSSYDTFSSTAYVEQGGSADYLSLEDIHNNIHNWVGGENGGHMANVPVAAFDPIFWFHHCNIDRQCAIWQTLNPNAWFDDPSQQLVDNAGNWSTPPGTTDTPNSALAPFHTDTQGTYWIANDVRDWTKLGYSYPELQPWLPQYNPNGQFSQEIYSADISKQVNALYSNARTLLLKQPAPPTFSARGPSDIHHGAKIVEENDYVVNVLYERFELGGQPFTIHIFIGKDTRVGSVYNFSTPADTTGGTEGCDNCRSQESGHKRSTGQVPIIGALIKDIADDSKPLNSLEHEHVQEYLKETLHWKVTKVHGEEVELKSLVVSLAAGTGRHYGDHARRSKYHNYKILHVPTEGRPGGYSRPGHGHGHH</sequence>
<evidence type="ECO:0000256" key="9">
    <source>
        <dbReference type="ARBA" id="ARBA00048233"/>
    </source>
</evidence>
<evidence type="ECO:0000313" key="13">
    <source>
        <dbReference type="EMBL" id="KZT32043.1"/>
    </source>
</evidence>
<dbReference type="PANTHER" id="PTHR11474">
    <property type="entry name" value="TYROSINASE FAMILY MEMBER"/>
    <property type="match status" value="1"/>
</dbReference>
<comment type="cofactor">
    <cofactor evidence="1">
        <name>Cu(2+)</name>
        <dbReference type="ChEBI" id="CHEBI:29036"/>
    </cofactor>
</comment>
<accession>A0A165XBZ9</accession>
<protein>
    <recommendedName>
        <fullName evidence="3">tyrosinase</fullName>
        <ecNumber evidence="3">1.14.18.1</ecNumber>
    </recommendedName>
</protein>
<evidence type="ECO:0000256" key="2">
    <source>
        <dbReference type="ARBA" id="ARBA00009928"/>
    </source>
</evidence>
<evidence type="ECO:0000256" key="7">
    <source>
        <dbReference type="ARBA" id="ARBA00023033"/>
    </source>
</evidence>
<dbReference type="GO" id="GO:0042438">
    <property type="term" value="P:melanin biosynthetic process"/>
    <property type="evidence" value="ECO:0007669"/>
    <property type="project" value="UniProtKB-KW"/>
</dbReference>
<dbReference type="EMBL" id="KV428398">
    <property type="protein sequence ID" value="KZT32043.1"/>
    <property type="molecule type" value="Genomic_DNA"/>
</dbReference>
<keyword evidence="14" id="KW-1185">Reference proteome</keyword>